<proteinExistence type="predicted"/>
<keyword evidence="2" id="KW-1185">Reference proteome</keyword>
<reference evidence="2" key="1">
    <citation type="journal article" date="2019" name="Int. J. Syst. Evol. Microbiol.">
        <title>The Global Catalogue of Microorganisms (GCM) 10K type strain sequencing project: providing services to taxonomists for standard genome sequencing and annotation.</title>
        <authorList>
            <consortium name="The Broad Institute Genomics Platform"/>
            <consortium name="The Broad Institute Genome Sequencing Center for Infectious Disease"/>
            <person name="Wu L."/>
            <person name="Ma J."/>
        </authorList>
    </citation>
    <scope>NUCLEOTIDE SEQUENCE [LARGE SCALE GENOMIC DNA]</scope>
    <source>
        <strain evidence="2">JCM 17214</strain>
    </source>
</reference>
<accession>A0ABP7MV70</accession>
<evidence type="ECO:0008006" key="3">
    <source>
        <dbReference type="Google" id="ProtNLM"/>
    </source>
</evidence>
<name>A0ABP7MV70_9BACT</name>
<comment type="caution">
    <text evidence="1">The sequence shown here is derived from an EMBL/GenBank/DDBJ whole genome shotgun (WGS) entry which is preliminary data.</text>
</comment>
<dbReference type="Proteomes" id="UP001499909">
    <property type="component" value="Unassembled WGS sequence"/>
</dbReference>
<evidence type="ECO:0000313" key="2">
    <source>
        <dbReference type="Proteomes" id="UP001499909"/>
    </source>
</evidence>
<dbReference type="EMBL" id="BAABDH010000021">
    <property type="protein sequence ID" value="GAA3929481.1"/>
    <property type="molecule type" value="Genomic_DNA"/>
</dbReference>
<organism evidence="1 2">
    <name type="scientific">Hymenobacter algoricola</name>
    <dbReference type="NCBI Taxonomy" id="486267"/>
    <lineage>
        <taxon>Bacteria</taxon>
        <taxon>Pseudomonadati</taxon>
        <taxon>Bacteroidota</taxon>
        <taxon>Cytophagia</taxon>
        <taxon>Cytophagales</taxon>
        <taxon>Hymenobacteraceae</taxon>
        <taxon>Hymenobacter</taxon>
    </lineage>
</organism>
<protein>
    <recommendedName>
        <fullName evidence="3">STAS/SEC14 domain-containing protein</fullName>
    </recommendedName>
</protein>
<sequence>MQPLVSYSYLDLYLHEGVSRAIEAQWKGFISSSLLRQALLECVTLAREHGITGWIADDRLLGPVRPVDLEWIATQVLPQLVELGLRRFARIEAVDPLNKLLIGQAQAAAEQQLHFDLQSFTDLQAARTWACR</sequence>
<gene>
    <name evidence="1" type="ORF">GCM10022406_13660</name>
</gene>
<dbReference type="RefSeq" id="WP_345111893.1">
    <property type="nucleotide sequence ID" value="NZ_BAABDH010000021.1"/>
</dbReference>
<evidence type="ECO:0000313" key="1">
    <source>
        <dbReference type="EMBL" id="GAA3929481.1"/>
    </source>
</evidence>